<dbReference type="NCBIfam" id="TIGR02098">
    <property type="entry name" value="MJ0042_CXXC"/>
    <property type="match status" value="1"/>
</dbReference>
<keyword evidence="5" id="KW-1185">Reference proteome</keyword>
<feature type="transmembrane region" description="Helical" evidence="2">
    <location>
        <begin position="230"/>
        <end position="253"/>
    </location>
</feature>
<sequence length="364" mass="38648">MEKCAELHPFSLLALVRTGLLTIALTTMIIACPACGTRYAVPDSAIGSEGRTVRCAKCKHSWFQEPPELELDRPIETPAPAAPASASPSSPAPPPPPAPEPRAEPAPAAAEPPAAAEDTREEPAPPEPAADAAPSISHWRTEGQSAAPEAIDQTLAVRALRRGMAQREGQGGQDEPPVMAATVPTQAASEPVSTEPDPPFADEDGDDDDGVSQFDYRAPFTRRRNTLRMWTLAAAIFAVLAAGTVAAVNYYGLPEWVPFNRPTFGIGKPGLELDFPKEEQRSETLENGEKIFRVRGTISNTAREKLAVPNLLVVFSDGRERKVGDWVVVPAKRELAPGESVNVTEAIANIPPGAAVADLGWAPG</sequence>
<keyword evidence="2" id="KW-0812">Transmembrane</keyword>
<reference evidence="4 5" key="1">
    <citation type="submission" date="2016-06" db="EMBL/GenBank/DDBJ databases">
        <title>Genome sequence of Porphyrobacter dokdonensis DSW-74.</title>
        <authorList>
            <person name="Kim J.F."/>
            <person name="Song J.Y."/>
        </authorList>
    </citation>
    <scope>NUCLEOTIDE SEQUENCE [LARGE SCALE GENOMIC DNA]</scope>
    <source>
        <strain evidence="4 5">DSW-74</strain>
    </source>
</reference>
<organism evidence="4 5">
    <name type="scientific">Erythrobacter dokdonensis DSW-74</name>
    <dbReference type="NCBI Taxonomy" id="1300349"/>
    <lineage>
        <taxon>Bacteria</taxon>
        <taxon>Pseudomonadati</taxon>
        <taxon>Pseudomonadota</taxon>
        <taxon>Alphaproteobacteria</taxon>
        <taxon>Sphingomonadales</taxon>
        <taxon>Erythrobacteraceae</taxon>
        <taxon>Erythrobacter/Porphyrobacter group</taxon>
        <taxon>Erythrobacter</taxon>
    </lineage>
</organism>
<comment type="caution">
    <text evidence="4">The sequence shown here is derived from an EMBL/GenBank/DDBJ whole genome shotgun (WGS) entry which is preliminary data.</text>
</comment>
<dbReference type="PROSITE" id="PS51257">
    <property type="entry name" value="PROKAR_LIPOPROTEIN"/>
    <property type="match status" value="1"/>
</dbReference>
<feature type="compositionally biased region" description="Low complexity" evidence="1">
    <location>
        <begin position="105"/>
        <end position="116"/>
    </location>
</feature>
<dbReference type="EMBL" id="LZYB01000006">
    <property type="protein sequence ID" value="OBV10242.1"/>
    <property type="molecule type" value="Genomic_DNA"/>
</dbReference>
<dbReference type="Pfam" id="PF13717">
    <property type="entry name" value="Zn_ribbon_4"/>
    <property type="match status" value="1"/>
</dbReference>
<gene>
    <name evidence="4" type="ORF">I603_2204</name>
</gene>
<evidence type="ECO:0000259" key="3">
    <source>
        <dbReference type="Pfam" id="PF13717"/>
    </source>
</evidence>
<evidence type="ECO:0000256" key="1">
    <source>
        <dbReference type="SAM" id="MobiDB-lite"/>
    </source>
</evidence>
<feature type="domain" description="Zinc finger/thioredoxin putative" evidence="3">
    <location>
        <begin position="28"/>
        <end position="63"/>
    </location>
</feature>
<dbReference type="PATRIC" id="fig|1300349.4.peg.2196"/>
<feature type="compositionally biased region" description="Pro residues" evidence="1">
    <location>
        <begin position="90"/>
        <end position="100"/>
    </location>
</feature>
<proteinExistence type="predicted"/>
<feature type="region of interest" description="Disordered" evidence="1">
    <location>
        <begin position="163"/>
        <end position="213"/>
    </location>
</feature>
<dbReference type="InterPro" id="IPR011723">
    <property type="entry name" value="Znf/thioredoxin_put"/>
</dbReference>
<keyword evidence="2" id="KW-1133">Transmembrane helix</keyword>
<feature type="compositionally biased region" description="Polar residues" evidence="1">
    <location>
        <begin position="183"/>
        <end position="192"/>
    </location>
</feature>
<feature type="compositionally biased region" description="Low complexity" evidence="1">
    <location>
        <begin position="76"/>
        <end position="89"/>
    </location>
</feature>
<evidence type="ECO:0000256" key="2">
    <source>
        <dbReference type="SAM" id="Phobius"/>
    </source>
</evidence>
<evidence type="ECO:0000313" key="4">
    <source>
        <dbReference type="EMBL" id="OBV10242.1"/>
    </source>
</evidence>
<dbReference type="AlphaFoldDB" id="A0A1A7BFQ7"/>
<keyword evidence="2" id="KW-0472">Membrane</keyword>
<dbReference type="STRING" id="1300349.I603_2204"/>
<feature type="compositionally biased region" description="Acidic residues" evidence="1">
    <location>
        <begin position="200"/>
        <end position="210"/>
    </location>
</feature>
<evidence type="ECO:0000313" key="5">
    <source>
        <dbReference type="Proteomes" id="UP000092484"/>
    </source>
</evidence>
<feature type="transmembrane region" description="Helical" evidence="2">
    <location>
        <begin position="20"/>
        <end position="41"/>
    </location>
</feature>
<name>A0A1A7BFQ7_9SPHN</name>
<protein>
    <submittedName>
        <fullName evidence="4">Zinc finger/thioredoxin</fullName>
    </submittedName>
</protein>
<accession>A0A1A7BFQ7</accession>
<dbReference type="Proteomes" id="UP000092484">
    <property type="component" value="Unassembled WGS sequence"/>
</dbReference>
<feature type="region of interest" description="Disordered" evidence="1">
    <location>
        <begin position="67"/>
        <end position="150"/>
    </location>
</feature>